<keyword evidence="1" id="KW-0472">Membrane</keyword>
<organism evidence="2 3">
    <name type="scientific">Alteriqipengyuania halimionae</name>
    <dbReference type="NCBI Taxonomy" id="1926630"/>
    <lineage>
        <taxon>Bacteria</taxon>
        <taxon>Pseudomonadati</taxon>
        <taxon>Pseudomonadota</taxon>
        <taxon>Alphaproteobacteria</taxon>
        <taxon>Sphingomonadales</taxon>
        <taxon>Erythrobacteraceae</taxon>
        <taxon>Alteriqipengyuania</taxon>
    </lineage>
</organism>
<accession>A0A6I4U777</accession>
<evidence type="ECO:0000313" key="3">
    <source>
        <dbReference type="Proteomes" id="UP000429229"/>
    </source>
</evidence>
<comment type="caution">
    <text evidence="2">The sequence shown here is derived from an EMBL/GenBank/DDBJ whole genome shotgun (WGS) entry which is preliminary data.</text>
</comment>
<keyword evidence="1" id="KW-1133">Transmembrane helix</keyword>
<evidence type="ECO:0000256" key="1">
    <source>
        <dbReference type="SAM" id="Phobius"/>
    </source>
</evidence>
<gene>
    <name evidence="2" type="ORF">GRI68_08560</name>
</gene>
<sequence>MLKTIHPLAGALALFLIASFWLSTVVVELVGTPEQVASLKMAIPWFFLLLVPAMVAAGGSGQRLAAGWRNPRVDAKRKRMVVIACNGVLVLMPSAIFLALKAGEGAFDRSFYVVQTIELIAGAVNIVLLGLNMRDGLRMICNRSASRNAKT</sequence>
<feature type="transmembrane region" description="Helical" evidence="1">
    <location>
        <begin position="80"/>
        <end position="100"/>
    </location>
</feature>
<feature type="transmembrane region" description="Helical" evidence="1">
    <location>
        <begin position="42"/>
        <end position="59"/>
    </location>
</feature>
<dbReference type="EMBL" id="WTYR01000001">
    <property type="protein sequence ID" value="MXP10231.1"/>
    <property type="molecule type" value="Genomic_DNA"/>
</dbReference>
<evidence type="ECO:0008006" key="4">
    <source>
        <dbReference type="Google" id="ProtNLM"/>
    </source>
</evidence>
<feature type="transmembrane region" description="Helical" evidence="1">
    <location>
        <begin position="12"/>
        <end position="30"/>
    </location>
</feature>
<keyword evidence="3" id="KW-1185">Reference proteome</keyword>
<protein>
    <recommendedName>
        <fullName evidence="4">Transmembrane protein</fullName>
    </recommendedName>
</protein>
<proteinExistence type="predicted"/>
<reference evidence="2 3" key="1">
    <citation type="submission" date="2019-12" db="EMBL/GenBank/DDBJ databases">
        <title>Genomic-based taxomic classification of the family Erythrobacteraceae.</title>
        <authorList>
            <person name="Xu L."/>
        </authorList>
    </citation>
    <scope>NUCLEOTIDE SEQUENCE [LARGE SCALE GENOMIC DNA]</scope>
    <source>
        <strain evidence="2 3">LMG 29519</strain>
    </source>
</reference>
<keyword evidence="1" id="KW-0812">Transmembrane</keyword>
<dbReference type="OrthoDB" id="5195601at2"/>
<evidence type="ECO:0000313" key="2">
    <source>
        <dbReference type="EMBL" id="MXP10231.1"/>
    </source>
</evidence>
<name>A0A6I4U777_9SPHN</name>
<dbReference type="RefSeq" id="WP_160616857.1">
    <property type="nucleotide sequence ID" value="NZ_WTYR01000001.1"/>
</dbReference>
<dbReference type="Proteomes" id="UP000429229">
    <property type="component" value="Unassembled WGS sequence"/>
</dbReference>
<dbReference type="AlphaFoldDB" id="A0A6I4U777"/>
<feature type="transmembrane region" description="Helical" evidence="1">
    <location>
        <begin position="112"/>
        <end position="131"/>
    </location>
</feature>